<dbReference type="HAMAP" id="MF_00434">
    <property type="entry name" value="Pterin_4_alpha"/>
    <property type="match status" value="1"/>
</dbReference>
<comment type="catalytic activity">
    <reaction evidence="1 4">
        <text>(4aS,6R)-4a-hydroxy-L-erythro-5,6,7,8-tetrahydrobiopterin = (6R)-L-erythro-6,7-dihydrobiopterin + H2O</text>
        <dbReference type="Rhea" id="RHEA:11920"/>
        <dbReference type="ChEBI" id="CHEBI:15377"/>
        <dbReference type="ChEBI" id="CHEBI:15642"/>
        <dbReference type="ChEBI" id="CHEBI:43120"/>
        <dbReference type="EC" id="4.2.1.96"/>
    </reaction>
</comment>
<dbReference type="CDD" id="cd00488">
    <property type="entry name" value="PCD_DCoH"/>
    <property type="match status" value="1"/>
</dbReference>
<dbReference type="NCBIfam" id="NF002017">
    <property type="entry name" value="PRK00823.1-2"/>
    <property type="match status" value="1"/>
</dbReference>
<dbReference type="PATRIC" id="fig|1183438.3.peg.811"/>
<dbReference type="GO" id="GO:0006729">
    <property type="term" value="P:tetrahydrobiopterin biosynthetic process"/>
    <property type="evidence" value="ECO:0007669"/>
    <property type="project" value="InterPro"/>
</dbReference>
<dbReference type="EC" id="4.2.1.96" evidence="4"/>
<accession>U5QHC0</accession>
<dbReference type="PANTHER" id="PTHR12599">
    <property type="entry name" value="PTERIN-4-ALPHA-CARBINOLAMINE DEHYDRATASE"/>
    <property type="match status" value="1"/>
</dbReference>
<evidence type="ECO:0000256" key="2">
    <source>
        <dbReference type="ARBA" id="ARBA00006472"/>
    </source>
</evidence>
<proteinExistence type="inferred from homology"/>
<evidence type="ECO:0000256" key="4">
    <source>
        <dbReference type="HAMAP-Rule" id="MF_00434"/>
    </source>
</evidence>
<name>U5QHC0_GLOK1</name>
<dbReference type="HOGENOM" id="CLU_081974_4_0_3"/>
<dbReference type="Proteomes" id="UP000017396">
    <property type="component" value="Chromosome"/>
</dbReference>
<dbReference type="eggNOG" id="COG2154">
    <property type="taxonomic scope" value="Bacteria"/>
</dbReference>
<dbReference type="Gene3D" id="3.30.1360.20">
    <property type="entry name" value="Transcriptional coactivator/pterin dehydratase"/>
    <property type="match status" value="1"/>
</dbReference>
<gene>
    <name evidence="5" type="ORF">GKIL_0819</name>
</gene>
<dbReference type="RefSeq" id="WP_023172117.1">
    <property type="nucleotide sequence ID" value="NC_022600.1"/>
</dbReference>
<dbReference type="InterPro" id="IPR001533">
    <property type="entry name" value="Pterin_deHydtase"/>
</dbReference>
<comment type="similarity">
    <text evidence="2 4">Belongs to the pterin-4-alpha-carbinolamine dehydratase family.</text>
</comment>
<evidence type="ECO:0000256" key="1">
    <source>
        <dbReference type="ARBA" id="ARBA00001554"/>
    </source>
</evidence>
<dbReference type="AlphaFoldDB" id="U5QHC0"/>
<keyword evidence="6" id="KW-1185">Reference proteome</keyword>
<evidence type="ECO:0000256" key="3">
    <source>
        <dbReference type="ARBA" id="ARBA00023239"/>
    </source>
</evidence>
<keyword evidence="3 4" id="KW-0456">Lyase</keyword>
<dbReference type="Pfam" id="PF01329">
    <property type="entry name" value="Pterin_4a"/>
    <property type="match status" value="1"/>
</dbReference>
<protein>
    <recommendedName>
        <fullName evidence="4">Putative pterin-4-alpha-carbinolamine dehydratase</fullName>
        <shortName evidence="4">PHS</shortName>
        <ecNumber evidence="4">4.2.1.96</ecNumber>
    </recommendedName>
    <alternativeName>
        <fullName evidence="4">4-alpha-hydroxy-tetrahydropterin dehydratase</fullName>
    </alternativeName>
    <alternativeName>
        <fullName evidence="4">Pterin carbinolamine dehydratase</fullName>
        <shortName evidence="4">PCD</shortName>
    </alternativeName>
</protein>
<dbReference type="OrthoDB" id="9794987at2"/>
<evidence type="ECO:0000313" key="6">
    <source>
        <dbReference type="Proteomes" id="UP000017396"/>
    </source>
</evidence>
<dbReference type="STRING" id="1183438.GKIL_0819"/>
<dbReference type="PANTHER" id="PTHR12599:SF0">
    <property type="entry name" value="PTERIN-4-ALPHA-CARBINOLAMINE DEHYDRATASE"/>
    <property type="match status" value="1"/>
</dbReference>
<dbReference type="KEGG" id="glj:GKIL_0819"/>
<organism evidence="5 6">
    <name type="scientific">Gloeobacter kilaueensis (strain ATCC BAA-2537 / CCAP 1431/1 / ULC 316 / JS1)</name>
    <dbReference type="NCBI Taxonomy" id="1183438"/>
    <lineage>
        <taxon>Bacteria</taxon>
        <taxon>Bacillati</taxon>
        <taxon>Cyanobacteriota</taxon>
        <taxon>Cyanophyceae</taxon>
        <taxon>Gloeobacterales</taxon>
        <taxon>Gloeobacteraceae</taxon>
        <taxon>Gloeobacter</taxon>
    </lineage>
</organism>
<dbReference type="EMBL" id="CP003587">
    <property type="protein sequence ID" value="AGY57065.1"/>
    <property type="molecule type" value="Genomic_DNA"/>
</dbReference>
<dbReference type="InterPro" id="IPR036428">
    <property type="entry name" value="PCD_sf"/>
</dbReference>
<dbReference type="GO" id="GO:0008124">
    <property type="term" value="F:4-alpha-hydroxytetrahydrobiopterin dehydratase activity"/>
    <property type="evidence" value="ECO:0007669"/>
    <property type="project" value="UniProtKB-UniRule"/>
</dbReference>
<evidence type="ECO:0000313" key="5">
    <source>
        <dbReference type="EMBL" id="AGY57065.1"/>
    </source>
</evidence>
<dbReference type="SUPFAM" id="SSF55248">
    <property type="entry name" value="PCD-like"/>
    <property type="match status" value="1"/>
</dbReference>
<sequence length="98" mass="10607">MTTKLSTEQIEAALAGLEGWQVVEADGTRAIERTYRFADFAQAMVFVNQVAQEAEAAAHHPDIQISYNRVKLTLTTHDAGGLTTKDFELAAVLQGSVA</sequence>
<reference evidence="5 6" key="1">
    <citation type="journal article" date="2013" name="PLoS ONE">
        <title>Cultivation and Complete Genome Sequencing of Gloeobacter kilaueensis sp. nov., from a Lava Cave in Kilauea Caldera, Hawai'i.</title>
        <authorList>
            <person name="Saw J.H."/>
            <person name="Schatz M."/>
            <person name="Brown M.V."/>
            <person name="Kunkel D.D."/>
            <person name="Foster J.S."/>
            <person name="Shick H."/>
            <person name="Christensen S."/>
            <person name="Hou S."/>
            <person name="Wan X."/>
            <person name="Donachie S.P."/>
        </authorList>
    </citation>
    <scope>NUCLEOTIDE SEQUENCE [LARGE SCALE GENOMIC DNA]</scope>
    <source>
        <strain evidence="6">JS</strain>
    </source>
</reference>